<dbReference type="Pfam" id="PF08334">
    <property type="entry name" value="T2SSG"/>
    <property type="match status" value="1"/>
</dbReference>
<feature type="compositionally biased region" description="Acidic residues" evidence="6">
    <location>
        <begin position="120"/>
        <end position="129"/>
    </location>
</feature>
<evidence type="ECO:0000256" key="4">
    <source>
        <dbReference type="ARBA" id="ARBA00022989"/>
    </source>
</evidence>
<dbReference type="PANTHER" id="PTHR30093:SF44">
    <property type="entry name" value="TYPE II SECRETION SYSTEM CORE PROTEIN G"/>
    <property type="match status" value="1"/>
</dbReference>
<sequence length="135" mass="14702">MKKNSGFTLIEVLIVVIILGILASLVVPRLAGRTEEARKQAAQSDIEGGVALALDLYEADLGKYPASLEDLVKKPADAAKWRGPYLKKGLPKDPWGNAYVYRYPGSQSDGMYDLLSAGSDGEEGTEDDITNWKKE</sequence>
<feature type="region of interest" description="Disordered" evidence="6">
    <location>
        <begin position="112"/>
        <end position="135"/>
    </location>
</feature>
<dbReference type="Pfam" id="PF07963">
    <property type="entry name" value="N_methyl"/>
    <property type="match status" value="1"/>
</dbReference>
<evidence type="ECO:0000313" key="9">
    <source>
        <dbReference type="EMBL" id="OGW98925.1"/>
    </source>
</evidence>
<evidence type="ECO:0000256" key="1">
    <source>
        <dbReference type="ARBA" id="ARBA00004167"/>
    </source>
</evidence>
<keyword evidence="4 7" id="KW-1133">Transmembrane helix</keyword>
<dbReference type="Proteomes" id="UP000178187">
    <property type="component" value="Unassembled WGS sequence"/>
</dbReference>
<reference evidence="9 10" key="1">
    <citation type="journal article" date="2016" name="Nat. Commun.">
        <title>Thousands of microbial genomes shed light on interconnected biogeochemical processes in an aquifer system.</title>
        <authorList>
            <person name="Anantharaman K."/>
            <person name="Brown C.T."/>
            <person name="Hug L.A."/>
            <person name="Sharon I."/>
            <person name="Castelle C.J."/>
            <person name="Probst A.J."/>
            <person name="Thomas B.C."/>
            <person name="Singh A."/>
            <person name="Wilkins M.J."/>
            <person name="Karaoz U."/>
            <person name="Brodie E.L."/>
            <person name="Williams K.H."/>
            <person name="Hubbard S.S."/>
            <person name="Banfield J.F."/>
        </authorList>
    </citation>
    <scope>NUCLEOTIDE SEQUENCE [LARGE SCALE GENOMIC DNA]</scope>
</reference>
<dbReference type="Gene3D" id="3.30.700.10">
    <property type="entry name" value="Glycoprotein, Type 4 Pilin"/>
    <property type="match status" value="1"/>
</dbReference>
<comment type="caution">
    <text evidence="9">The sequence shown here is derived from an EMBL/GenBank/DDBJ whole genome shotgun (WGS) entry which is preliminary data.</text>
</comment>
<evidence type="ECO:0000256" key="3">
    <source>
        <dbReference type="ARBA" id="ARBA00022692"/>
    </source>
</evidence>
<dbReference type="NCBIfam" id="TIGR02532">
    <property type="entry name" value="IV_pilin_GFxxxE"/>
    <property type="match status" value="1"/>
</dbReference>
<dbReference type="PROSITE" id="PS00409">
    <property type="entry name" value="PROKAR_NTER_METHYL"/>
    <property type="match status" value="1"/>
</dbReference>
<dbReference type="GO" id="GO:0015628">
    <property type="term" value="P:protein secretion by the type II secretion system"/>
    <property type="evidence" value="ECO:0007669"/>
    <property type="project" value="InterPro"/>
</dbReference>
<dbReference type="PANTHER" id="PTHR30093">
    <property type="entry name" value="GENERAL SECRETION PATHWAY PROTEIN G"/>
    <property type="match status" value="1"/>
</dbReference>
<proteinExistence type="predicted"/>
<protein>
    <submittedName>
        <fullName evidence="9">Type II secretion system protein GspG</fullName>
    </submittedName>
</protein>
<dbReference type="AlphaFoldDB" id="A0A1G1L195"/>
<name>A0A1G1L195_9BACT</name>
<gene>
    <name evidence="9" type="ORF">A3G33_08790</name>
</gene>
<dbReference type="EMBL" id="MHFR01000019">
    <property type="protein sequence ID" value="OGW98925.1"/>
    <property type="molecule type" value="Genomic_DNA"/>
</dbReference>
<dbReference type="InterPro" id="IPR002416">
    <property type="entry name" value="T2SS_protein-GspH"/>
</dbReference>
<evidence type="ECO:0000259" key="8">
    <source>
        <dbReference type="Pfam" id="PF08334"/>
    </source>
</evidence>
<evidence type="ECO:0000256" key="6">
    <source>
        <dbReference type="SAM" id="MobiDB-lite"/>
    </source>
</evidence>
<evidence type="ECO:0000313" key="10">
    <source>
        <dbReference type="Proteomes" id="UP000178187"/>
    </source>
</evidence>
<dbReference type="InterPro" id="IPR012902">
    <property type="entry name" value="N_methyl_site"/>
</dbReference>
<dbReference type="InterPro" id="IPR013545">
    <property type="entry name" value="T2SS_protein-GspG_C"/>
</dbReference>
<feature type="domain" description="Type II secretion system protein GspG C-terminal" evidence="8">
    <location>
        <begin position="30"/>
        <end position="132"/>
    </location>
</feature>
<accession>A0A1G1L195</accession>
<organism evidence="9 10">
    <name type="scientific">Candidatus Danuiimicrobium aquiferis</name>
    <dbReference type="NCBI Taxonomy" id="1801832"/>
    <lineage>
        <taxon>Bacteria</taxon>
        <taxon>Pseudomonadati</taxon>
        <taxon>Candidatus Omnitrophota</taxon>
        <taxon>Candidatus Danuiimicrobium</taxon>
    </lineage>
</organism>
<dbReference type="GO" id="GO:0015627">
    <property type="term" value="C:type II protein secretion system complex"/>
    <property type="evidence" value="ECO:0007669"/>
    <property type="project" value="InterPro"/>
</dbReference>
<evidence type="ECO:0000256" key="2">
    <source>
        <dbReference type="ARBA" id="ARBA00022481"/>
    </source>
</evidence>
<dbReference type="InterPro" id="IPR010054">
    <property type="entry name" value="Type2_sec_GspG"/>
</dbReference>
<dbReference type="PRINTS" id="PR00885">
    <property type="entry name" value="BCTERIALGSPH"/>
</dbReference>
<keyword evidence="5 7" id="KW-0472">Membrane</keyword>
<dbReference type="InterPro" id="IPR045584">
    <property type="entry name" value="Pilin-like"/>
</dbReference>
<evidence type="ECO:0000256" key="7">
    <source>
        <dbReference type="SAM" id="Phobius"/>
    </source>
</evidence>
<evidence type="ECO:0000256" key="5">
    <source>
        <dbReference type="ARBA" id="ARBA00023136"/>
    </source>
</evidence>
<comment type="subcellular location">
    <subcellularLocation>
        <location evidence="1">Membrane</location>
        <topology evidence="1">Single-pass membrane protein</topology>
    </subcellularLocation>
</comment>
<keyword evidence="3 7" id="KW-0812">Transmembrane</keyword>
<dbReference type="SUPFAM" id="SSF54523">
    <property type="entry name" value="Pili subunits"/>
    <property type="match status" value="1"/>
</dbReference>
<keyword evidence="2" id="KW-0488">Methylation</keyword>
<feature type="transmembrane region" description="Helical" evidence="7">
    <location>
        <begin position="12"/>
        <end position="31"/>
    </location>
</feature>
<dbReference type="GO" id="GO:0016020">
    <property type="term" value="C:membrane"/>
    <property type="evidence" value="ECO:0007669"/>
    <property type="project" value="UniProtKB-SubCell"/>
</dbReference>
<dbReference type="NCBIfam" id="TIGR01710">
    <property type="entry name" value="typeII_sec_gspG"/>
    <property type="match status" value="1"/>
</dbReference>